<keyword evidence="2" id="KW-1185">Reference proteome</keyword>
<organism evidence="1 2">
    <name type="scientific">Elysia marginata</name>
    <dbReference type="NCBI Taxonomy" id="1093978"/>
    <lineage>
        <taxon>Eukaryota</taxon>
        <taxon>Metazoa</taxon>
        <taxon>Spiralia</taxon>
        <taxon>Lophotrochozoa</taxon>
        <taxon>Mollusca</taxon>
        <taxon>Gastropoda</taxon>
        <taxon>Heterobranchia</taxon>
        <taxon>Euthyneura</taxon>
        <taxon>Panpulmonata</taxon>
        <taxon>Sacoglossa</taxon>
        <taxon>Placobranchoidea</taxon>
        <taxon>Plakobranchidae</taxon>
        <taxon>Elysia</taxon>
    </lineage>
</organism>
<evidence type="ECO:0000313" key="2">
    <source>
        <dbReference type="Proteomes" id="UP000762676"/>
    </source>
</evidence>
<reference evidence="1 2" key="1">
    <citation type="journal article" date="2021" name="Elife">
        <title>Chloroplast acquisition without the gene transfer in kleptoplastic sea slugs, Plakobranchus ocellatus.</title>
        <authorList>
            <person name="Maeda T."/>
            <person name="Takahashi S."/>
            <person name="Yoshida T."/>
            <person name="Shimamura S."/>
            <person name="Takaki Y."/>
            <person name="Nagai Y."/>
            <person name="Toyoda A."/>
            <person name="Suzuki Y."/>
            <person name="Arimoto A."/>
            <person name="Ishii H."/>
            <person name="Satoh N."/>
            <person name="Nishiyama T."/>
            <person name="Hasebe M."/>
            <person name="Maruyama T."/>
            <person name="Minagawa J."/>
            <person name="Obokata J."/>
            <person name="Shigenobu S."/>
        </authorList>
    </citation>
    <scope>NUCLEOTIDE SEQUENCE [LARGE SCALE GENOMIC DNA]</scope>
</reference>
<evidence type="ECO:0000313" key="1">
    <source>
        <dbReference type="EMBL" id="GFS17075.1"/>
    </source>
</evidence>
<gene>
    <name evidence="1" type="ORF">ElyMa_004972300</name>
</gene>
<sequence length="152" mass="17707">MHPPIYTEALKRSGFNQTFKFNKGKEETIKNKGSRKKRNRKITWFNPPFSGNVSTNVAKIFLSMIDRHFPKANRHQKILNGDSIKVSYGCIPNFNQTIWNHNNILLKQHRNEKAPAETTCNCRQKENCSMEGHCLYKATVTETKTNKQETYM</sequence>
<accession>A0AAV4J5D4</accession>
<dbReference type="Proteomes" id="UP000762676">
    <property type="component" value="Unassembled WGS sequence"/>
</dbReference>
<proteinExistence type="predicted"/>
<name>A0AAV4J5D4_9GAST</name>
<dbReference type="EMBL" id="BMAT01009968">
    <property type="protein sequence ID" value="GFS17075.1"/>
    <property type="molecule type" value="Genomic_DNA"/>
</dbReference>
<comment type="caution">
    <text evidence="1">The sequence shown here is derived from an EMBL/GenBank/DDBJ whole genome shotgun (WGS) entry which is preliminary data.</text>
</comment>
<protein>
    <submittedName>
        <fullName evidence="1">Uncharacterized protein</fullName>
    </submittedName>
</protein>
<dbReference type="AlphaFoldDB" id="A0AAV4J5D4"/>